<dbReference type="HOGENOM" id="CLU_039316_1_0_1"/>
<evidence type="ECO:0000256" key="8">
    <source>
        <dbReference type="SAM" id="Phobius"/>
    </source>
</evidence>
<feature type="region of interest" description="Disordered" evidence="7">
    <location>
        <begin position="87"/>
        <end position="108"/>
    </location>
</feature>
<proteinExistence type="inferred from homology"/>
<keyword evidence="5 8" id="KW-1133">Transmembrane helix</keyword>
<keyword evidence="10" id="KW-1185">Reference proteome</keyword>
<name>M3BTQ2_SPHMS</name>
<feature type="compositionally biased region" description="Basic and acidic residues" evidence="7">
    <location>
        <begin position="53"/>
        <end position="65"/>
    </location>
</feature>
<reference evidence="9 10" key="1">
    <citation type="journal article" date="2012" name="PLoS Pathog.">
        <title>Diverse lifestyles and strategies of plant pathogenesis encoded in the genomes of eighteen Dothideomycetes fungi.</title>
        <authorList>
            <person name="Ohm R.A."/>
            <person name="Feau N."/>
            <person name="Henrissat B."/>
            <person name="Schoch C.L."/>
            <person name="Horwitz B.A."/>
            <person name="Barry K.W."/>
            <person name="Condon B.J."/>
            <person name="Copeland A.C."/>
            <person name="Dhillon B."/>
            <person name="Glaser F."/>
            <person name="Hesse C.N."/>
            <person name="Kosti I."/>
            <person name="LaButti K."/>
            <person name="Lindquist E.A."/>
            <person name="Lucas S."/>
            <person name="Salamov A.A."/>
            <person name="Bradshaw R.E."/>
            <person name="Ciuffetti L."/>
            <person name="Hamelin R.C."/>
            <person name="Kema G.H.J."/>
            <person name="Lawrence C."/>
            <person name="Scott J.A."/>
            <person name="Spatafora J.W."/>
            <person name="Turgeon B.G."/>
            <person name="de Wit P.J.G.M."/>
            <person name="Zhong S."/>
            <person name="Goodwin S.B."/>
            <person name="Grigoriev I.V."/>
        </authorList>
    </citation>
    <scope>NUCLEOTIDE SEQUENCE [LARGE SCALE GENOMIC DNA]</scope>
    <source>
        <strain evidence="9 10">SO2202</strain>
    </source>
</reference>
<dbReference type="GO" id="GO:0016126">
    <property type="term" value="P:sterol biosynthetic process"/>
    <property type="evidence" value="ECO:0007669"/>
    <property type="project" value="TreeGrafter"/>
</dbReference>
<protein>
    <recommendedName>
        <fullName evidence="11">INSIG-domain-containing protein</fullName>
    </recommendedName>
</protein>
<keyword evidence="4" id="KW-0256">Endoplasmic reticulum</keyword>
<dbReference type="GO" id="GO:0005789">
    <property type="term" value="C:endoplasmic reticulum membrane"/>
    <property type="evidence" value="ECO:0007669"/>
    <property type="project" value="UniProtKB-SubCell"/>
</dbReference>
<evidence type="ECO:0000313" key="10">
    <source>
        <dbReference type="Proteomes" id="UP000016931"/>
    </source>
</evidence>
<feature type="transmembrane region" description="Helical" evidence="8">
    <location>
        <begin position="308"/>
        <end position="325"/>
    </location>
</feature>
<evidence type="ECO:0000256" key="7">
    <source>
        <dbReference type="SAM" id="MobiDB-lite"/>
    </source>
</evidence>
<dbReference type="OMA" id="YGVITVH"/>
<evidence type="ECO:0000256" key="3">
    <source>
        <dbReference type="ARBA" id="ARBA00022692"/>
    </source>
</evidence>
<accession>M3BTQ2</accession>
<dbReference type="STRING" id="692275.M3BTQ2"/>
<evidence type="ECO:0000256" key="1">
    <source>
        <dbReference type="ARBA" id="ARBA00004477"/>
    </source>
</evidence>
<evidence type="ECO:0000256" key="6">
    <source>
        <dbReference type="ARBA" id="ARBA00023136"/>
    </source>
</evidence>
<comment type="similarity">
    <text evidence="2">Belongs to the INSIG family.</text>
</comment>
<dbReference type="OrthoDB" id="205546at2759"/>
<evidence type="ECO:0008006" key="11">
    <source>
        <dbReference type="Google" id="ProtNLM"/>
    </source>
</evidence>
<evidence type="ECO:0000256" key="4">
    <source>
        <dbReference type="ARBA" id="ARBA00022824"/>
    </source>
</evidence>
<sequence>MSHPVAHVDTNSSNAPAMKPLPTPRSRRTFELDSEPATPTETSPTLEANLKWKMSETPRKEKETASDVSRTRSFLNLTTSTLFGIYQDTGDEAGSSQPTPLGNGAQTPADTISSTHPSFDWARLNLPSNAFERKTPNSQTIRRKSFNPHIQKHYTKPATGVASYLPVLGRTTAMASVGVLYGLLISHLHDHQNFAAIELNLDTENWSYLTIWGGIGAVLGEALPYVDRLWRSEEDEDETLEEEENENNRTHNKNGQDWLNVVRSIGAFVGIAFAIRKLPWQSALQLNLTLALVNPAIWYLLDRSSTGFILSTFVAIIGTALLLVADPALVPAPGPKQAFQEQVGRHAGSGIMNGSLHALRDENYVLGIFSLESVGVATWIASVLFVSAVCFGNIGRRLVGNETT</sequence>
<comment type="subcellular location">
    <subcellularLocation>
        <location evidence="1">Endoplasmic reticulum membrane</location>
        <topology evidence="1">Multi-pass membrane protein</topology>
    </subcellularLocation>
</comment>
<organism evidence="9 10">
    <name type="scientific">Sphaerulina musiva (strain SO2202)</name>
    <name type="common">Poplar stem canker fungus</name>
    <name type="synonym">Septoria musiva</name>
    <dbReference type="NCBI Taxonomy" id="692275"/>
    <lineage>
        <taxon>Eukaryota</taxon>
        <taxon>Fungi</taxon>
        <taxon>Dikarya</taxon>
        <taxon>Ascomycota</taxon>
        <taxon>Pezizomycotina</taxon>
        <taxon>Dothideomycetes</taxon>
        <taxon>Dothideomycetidae</taxon>
        <taxon>Mycosphaerellales</taxon>
        <taxon>Mycosphaerellaceae</taxon>
        <taxon>Sphaerulina</taxon>
    </lineage>
</organism>
<feature type="transmembrane region" description="Helical" evidence="8">
    <location>
        <begin position="364"/>
        <end position="391"/>
    </location>
</feature>
<dbReference type="GeneID" id="27899306"/>
<feature type="compositionally biased region" description="Low complexity" evidence="7">
    <location>
        <begin position="35"/>
        <end position="48"/>
    </location>
</feature>
<gene>
    <name evidence="9" type="ORF">SEPMUDRAFT_127730</name>
</gene>
<evidence type="ECO:0000313" key="9">
    <source>
        <dbReference type="EMBL" id="EMF10015.1"/>
    </source>
</evidence>
<dbReference type="Proteomes" id="UP000016931">
    <property type="component" value="Unassembled WGS sequence"/>
</dbReference>
<dbReference type="EMBL" id="KB456268">
    <property type="protein sequence ID" value="EMF10015.1"/>
    <property type="molecule type" value="Genomic_DNA"/>
</dbReference>
<dbReference type="Pfam" id="PF07281">
    <property type="entry name" value="INSIG"/>
    <property type="match status" value="1"/>
</dbReference>
<feature type="transmembrane region" description="Helical" evidence="8">
    <location>
        <begin position="282"/>
        <end position="301"/>
    </location>
</feature>
<dbReference type="InterPro" id="IPR025929">
    <property type="entry name" value="INSIG_fam"/>
</dbReference>
<dbReference type="AlphaFoldDB" id="M3BTQ2"/>
<keyword evidence="3 8" id="KW-0812">Transmembrane</keyword>
<feature type="region of interest" description="Disordered" evidence="7">
    <location>
        <begin position="1"/>
        <end position="70"/>
    </location>
</feature>
<dbReference type="RefSeq" id="XP_016758136.1">
    <property type="nucleotide sequence ID" value="XM_016902169.1"/>
</dbReference>
<evidence type="ECO:0000256" key="2">
    <source>
        <dbReference type="ARBA" id="ARBA00007475"/>
    </source>
</evidence>
<evidence type="ECO:0000256" key="5">
    <source>
        <dbReference type="ARBA" id="ARBA00022989"/>
    </source>
</evidence>
<dbReference type="eggNOG" id="ENOG502S4EI">
    <property type="taxonomic scope" value="Eukaryota"/>
</dbReference>
<keyword evidence="6 8" id="KW-0472">Membrane</keyword>
<dbReference type="PANTHER" id="PTHR15301:SF3">
    <property type="entry name" value="PROTEIN NSG1-RELATED"/>
    <property type="match status" value="1"/>
</dbReference>
<dbReference type="PANTHER" id="PTHR15301">
    <property type="entry name" value="INSULIN-INDUCED GENE 1"/>
    <property type="match status" value="1"/>
</dbReference>
<feature type="compositionally biased region" description="Polar residues" evidence="7">
    <location>
        <begin position="94"/>
        <end position="108"/>
    </location>
</feature>